<dbReference type="AlphaFoldDB" id="A0A813M4Z3"/>
<comment type="caution">
    <text evidence="9">The sequence shown here is derived from an EMBL/GenBank/DDBJ whole genome shotgun (WGS) entry which is preliminary data.</text>
</comment>
<dbReference type="PROSITE" id="PS50261">
    <property type="entry name" value="G_PROTEIN_RECEP_F2_4"/>
    <property type="match status" value="1"/>
</dbReference>
<feature type="transmembrane region" description="Helical" evidence="5">
    <location>
        <begin position="278"/>
        <end position="301"/>
    </location>
</feature>
<dbReference type="InterPro" id="IPR017452">
    <property type="entry name" value="GPCR_Rhodpsn_7TM"/>
</dbReference>
<feature type="transmembrane region" description="Helical" evidence="5">
    <location>
        <begin position="357"/>
        <end position="384"/>
    </location>
</feature>
<evidence type="ECO:0000313" key="9">
    <source>
        <dbReference type="EMBL" id="CAF0708786.1"/>
    </source>
</evidence>
<evidence type="ECO:0008006" key="11">
    <source>
        <dbReference type="Google" id="ProtNLM"/>
    </source>
</evidence>
<feature type="transmembrane region" description="Helical" evidence="5">
    <location>
        <begin position="447"/>
        <end position="474"/>
    </location>
</feature>
<proteinExistence type="predicted"/>
<keyword evidence="6" id="KW-0732">Signal</keyword>
<dbReference type="GO" id="GO:0007166">
    <property type="term" value="P:cell surface receptor signaling pathway"/>
    <property type="evidence" value="ECO:0007669"/>
    <property type="project" value="InterPro"/>
</dbReference>
<evidence type="ECO:0000256" key="5">
    <source>
        <dbReference type="SAM" id="Phobius"/>
    </source>
</evidence>
<evidence type="ECO:0000259" key="7">
    <source>
        <dbReference type="PROSITE" id="PS50261"/>
    </source>
</evidence>
<dbReference type="EMBL" id="CAJNOC010000036">
    <property type="protein sequence ID" value="CAF0708786.1"/>
    <property type="molecule type" value="Genomic_DNA"/>
</dbReference>
<evidence type="ECO:0000256" key="2">
    <source>
        <dbReference type="ARBA" id="ARBA00022692"/>
    </source>
</evidence>
<comment type="subcellular location">
    <subcellularLocation>
        <location evidence="1">Membrane</location>
        <topology evidence="1">Multi-pass membrane protein</topology>
    </subcellularLocation>
</comment>
<feature type="domain" description="G-protein coupled receptors family 1 profile" evidence="8">
    <location>
        <begin position="290"/>
        <end position="504"/>
    </location>
</feature>
<dbReference type="Pfam" id="PF00002">
    <property type="entry name" value="7tm_2"/>
    <property type="match status" value="1"/>
</dbReference>
<dbReference type="PANTHER" id="PTHR45902:SF1">
    <property type="entry name" value="LATROPHILIN RECEPTOR-LIKE PROTEIN A"/>
    <property type="match status" value="1"/>
</dbReference>
<dbReference type="InterPro" id="IPR053231">
    <property type="entry name" value="GPCR_LN-TM7"/>
</dbReference>
<feature type="transmembrane region" description="Helical" evidence="5">
    <location>
        <begin position="313"/>
        <end position="333"/>
    </location>
</feature>
<dbReference type="PANTHER" id="PTHR45902">
    <property type="entry name" value="LATROPHILIN RECEPTOR-LIKE PROTEIN A"/>
    <property type="match status" value="1"/>
</dbReference>
<feature type="domain" description="G-protein coupled receptors family 2 profile 2" evidence="7">
    <location>
        <begin position="277"/>
        <end position="548"/>
    </location>
</feature>
<feature type="signal peptide" evidence="6">
    <location>
        <begin position="1"/>
        <end position="22"/>
    </location>
</feature>
<dbReference type="PROSITE" id="PS50262">
    <property type="entry name" value="G_PROTEIN_RECEP_F1_2"/>
    <property type="match status" value="1"/>
</dbReference>
<gene>
    <name evidence="9" type="ORF">OXX778_LOCUS675</name>
</gene>
<keyword evidence="3 5" id="KW-1133">Transmembrane helix</keyword>
<dbReference type="OrthoDB" id="6134459at2759"/>
<dbReference type="Proteomes" id="UP000663879">
    <property type="component" value="Unassembled WGS sequence"/>
</dbReference>
<evidence type="ECO:0000256" key="6">
    <source>
        <dbReference type="SAM" id="SignalP"/>
    </source>
</evidence>
<reference evidence="9" key="1">
    <citation type="submission" date="2021-02" db="EMBL/GenBank/DDBJ databases">
        <authorList>
            <person name="Nowell W R."/>
        </authorList>
    </citation>
    <scope>NUCLEOTIDE SEQUENCE</scope>
    <source>
        <strain evidence="9">Ploen Becks lab</strain>
    </source>
</reference>
<keyword evidence="10" id="KW-1185">Reference proteome</keyword>
<feature type="transmembrane region" description="Helical" evidence="5">
    <location>
        <begin position="495"/>
        <end position="514"/>
    </location>
</feature>
<accession>A0A813M4Z3</accession>
<dbReference type="GO" id="GO:0004930">
    <property type="term" value="F:G protein-coupled receptor activity"/>
    <property type="evidence" value="ECO:0007669"/>
    <property type="project" value="InterPro"/>
</dbReference>
<dbReference type="GO" id="GO:0016020">
    <property type="term" value="C:membrane"/>
    <property type="evidence" value="ECO:0007669"/>
    <property type="project" value="UniProtKB-SubCell"/>
</dbReference>
<feature type="transmembrane region" description="Helical" evidence="5">
    <location>
        <begin position="405"/>
        <end position="427"/>
    </location>
</feature>
<name>A0A813M4Z3_9BILA</name>
<evidence type="ECO:0000256" key="1">
    <source>
        <dbReference type="ARBA" id="ARBA00004141"/>
    </source>
</evidence>
<feature type="transmembrane region" description="Helical" evidence="5">
    <location>
        <begin position="526"/>
        <end position="546"/>
    </location>
</feature>
<evidence type="ECO:0000256" key="4">
    <source>
        <dbReference type="ARBA" id="ARBA00023136"/>
    </source>
</evidence>
<keyword evidence="2 5" id="KW-0812">Transmembrane</keyword>
<keyword evidence="4 5" id="KW-0472">Membrane</keyword>
<sequence length="564" mass="65975">MKILGTFIILLRLNIFLSTIYYEDNCKNINNPFITCFYSECNLFDDRCIDKLEPIISQYPYNSYECNAKLNTVEYMYTLGKCPKTFSNEKIKNNCENENPILLNSIPVYSNKTGNFYKNIYCFLCISPNEKIEYTKLFNIIIPHSKNLMDPQNLILNGSFSLAIKNEIPNPIECFKNINQCPEKKQNQSIINLCKNYTAYTHFLGGKVCSVCNVSNDQFNKDMLNGFNMRDGIQILFDLNNLGQDIQININATYRNNLIFSSSNTTVKVNENKSEIKIYITLIGHLLSIMSLWILIIFCVIRKNFKNMSGLILINLSLSLLLSQAFFITSIFITQYEKNSFEFHFDFLNNLLLRIKLILPCYLISLLTHYFYLAFFLWSNIMAIDLYQMFTKSNLLVKIKLKKKFLILFYLYGWLGPVSIVMTMIFKNFNKLSYGYRKCFISNQMDLFLFFILPVALVILVNFVLVLLSIRLVIGIDKLKDEFVKTENENILNRFVLFVKLFVITGLTWILGIVSSLTNDQDSFLWYPYIVFNSLQGFFLMCSYLFKLNKLSFLKKNTNQYNNR</sequence>
<protein>
    <recommendedName>
        <fullName evidence="11">G-protein coupled receptors family 2 profile 2 domain-containing protein</fullName>
    </recommendedName>
</protein>
<evidence type="ECO:0000313" key="10">
    <source>
        <dbReference type="Proteomes" id="UP000663879"/>
    </source>
</evidence>
<evidence type="ECO:0000259" key="8">
    <source>
        <dbReference type="PROSITE" id="PS50262"/>
    </source>
</evidence>
<dbReference type="Gene3D" id="1.20.1070.10">
    <property type="entry name" value="Rhodopsin 7-helix transmembrane proteins"/>
    <property type="match status" value="1"/>
</dbReference>
<evidence type="ECO:0000256" key="3">
    <source>
        <dbReference type="ARBA" id="ARBA00022989"/>
    </source>
</evidence>
<dbReference type="InterPro" id="IPR017981">
    <property type="entry name" value="GPCR_2-like_7TM"/>
</dbReference>
<organism evidence="9 10">
    <name type="scientific">Brachionus calyciflorus</name>
    <dbReference type="NCBI Taxonomy" id="104777"/>
    <lineage>
        <taxon>Eukaryota</taxon>
        <taxon>Metazoa</taxon>
        <taxon>Spiralia</taxon>
        <taxon>Gnathifera</taxon>
        <taxon>Rotifera</taxon>
        <taxon>Eurotatoria</taxon>
        <taxon>Monogononta</taxon>
        <taxon>Pseudotrocha</taxon>
        <taxon>Ploima</taxon>
        <taxon>Brachionidae</taxon>
        <taxon>Brachionus</taxon>
    </lineage>
</organism>
<dbReference type="InterPro" id="IPR000832">
    <property type="entry name" value="GPCR_2_secretin-like"/>
</dbReference>
<feature type="chain" id="PRO_5032668293" description="G-protein coupled receptors family 2 profile 2 domain-containing protein" evidence="6">
    <location>
        <begin position="23"/>
        <end position="564"/>
    </location>
</feature>
<dbReference type="PRINTS" id="PR00249">
    <property type="entry name" value="GPCRSECRETIN"/>
</dbReference>